<dbReference type="Pfam" id="PF00078">
    <property type="entry name" value="RVT_1"/>
    <property type="match status" value="1"/>
</dbReference>
<evidence type="ECO:0000259" key="1">
    <source>
        <dbReference type="PROSITE" id="PS50878"/>
    </source>
</evidence>
<proteinExistence type="predicted"/>
<dbReference type="AlphaFoldDB" id="A0AA88XQN6"/>
<evidence type="ECO:0000313" key="3">
    <source>
        <dbReference type="Proteomes" id="UP001186944"/>
    </source>
</evidence>
<sequence>MPILESGTIHVDNITDHKATYCVFNFESCIPKTYTRCVWLYKEGNYENIKNEIDNEDWGSLFEGKHVDTIVSDFSDKLMSIAENNIPRKNVVIRPYDKAWFNSDIRREIRIRDRLRKIYRRTLNERDLNKYKTQRNKINNMKKKLKEEYIIGMNDSLHEYKRTDIKMYWKLINSLIKGDNQTYELPTMTYDGNSAFTDESKANLFNQYFCSVSDNVDDNHELPTFDQRTDADIHDVHITVGEVIDQIKVLDPKKACGPDSFSHILLRNTCFSIAFPLTEIFNRSIQTGTYPSQWKHAHVLPIFKKGDKSVPNNYRPISLLSCIGKLFERVMFRHIYNHLHENDLLYDLQAGFRPGHSTVSQLIEIYHQICLAIDNRDFSCFTFCDISKAFDRVWIKGLIHKLDKYGIKGQLLSWLSDYLTDRTQQVKLKNSVSSQGIINSGVPQGSVLGPLLFLIYINDLPDGLKGLTRLFADDTSNAHTSSDITQIQNDNNEDLKQIIKWAKSWLVDFNPHKTKIMIFGSRNYSDSTIDFNFDGQTIHPTKEHVHLGITFSDDAKWSKHVDYIISRVSKQISVLRKLKYQLSRTFLSNIYTTFIRPTFEYACEVWDNLTVYDSDRLEKFQLEAGRIVTGLPSYSSRAAIYFETGWETLKQRRQNRKLTL</sequence>
<protein>
    <recommendedName>
        <fullName evidence="1">Reverse transcriptase domain-containing protein</fullName>
    </recommendedName>
</protein>
<name>A0AA88XQN6_PINIB</name>
<dbReference type="InterPro" id="IPR043502">
    <property type="entry name" value="DNA/RNA_pol_sf"/>
</dbReference>
<gene>
    <name evidence="2" type="ORF">FSP39_012209</name>
</gene>
<dbReference type="Proteomes" id="UP001186944">
    <property type="component" value="Unassembled WGS sequence"/>
</dbReference>
<dbReference type="EMBL" id="VSWD01000010">
    <property type="protein sequence ID" value="KAK3090482.1"/>
    <property type="molecule type" value="Genomic_DNA"/>
</dbReference>
<dbReference type="PROSITE" id="PS50878">
    <property type="entry name" value="RT_POL"/>
    <property type="match status" value="1"/>
</dbReference>
<keyword evidence="3" id="KW-1185">Reference proteome</keyword>
<feature type="domain" description="Reverse transcriptase" evidence="1">
    <location>
        <begin position="283"/>
        <end position="538"/>
    </location>
</feature>
<reference evidence="2" key="1">
    <citation type="submission" date="2019-08" db="EMBL/GenBank/DDBJ databases">
        <title>The improved chromosome-level genome for the pearl oyster Pinctada fucata martensii using PacBio sequencing and Hi-C.</title>
        <authorList>
            <person name="Zheng Z."/>
        </authorList>
    </citation>
    <scope>NUCLEOTIDE SEQUENCE</scope>
    <source>
        <strain evidence="2">ZZ-2019</strain>
        <tissue evidence="2">Adductor muscle</tissue>
    </source>
</reference>
<comment type="caution">
    <text evidence="2">The sequence shown here is derived from an EMBL/GenBank/DDBJ whole genome shotgun (WGS) entry which is preliminary data.</text>
</comment>
<dbReference type="InterPro" id="IPR000477">
    <property type="entry name" value="RT_dom"/>
</dbReference>
<dbReference type="SUPFAM" id="SSF56672">
    <property type="entry name" value="DNA/RNA polymerases"/>
    <property type="match status" value="1"/>
</dbReference>
<organism evidence="2 3">
    <name type="scientific">Pinctada imbricata</name>
    <name type="common">Atlantic pearl-oyster</name>
    <name type="synonym">Pinctada martensii</name>
    <dbReference type="NCBI Taxonomy" id="66713"/>
    <lineage>
        <taxon>Eukaryota</taxon>
        <taxon>Metazoa</taxon>
        <taxon>Spiralia</taxon>
        <taxon>Lophotrochozoa</taxon>
        <taxon>Mollusca</taxon>
        <taxon>Bivalvia</taxon>
        <taxon>Autobranchia</taxon>
        <taxon>Pteriomorphia</taxon>
        <taxon>Pterioida</taxon>
        <taxon>Pterioidea</taxon>
        <taxon>Pteriidae</taxon>
        <taxon>Pinctada</taxon>
    </lineage>
</organism>
<dbReference type="PANTHER" id="PTHR33332">
    <property type="entry name" value="REVERSE TRANSCRIPTASE DOMAIN-CONTAINING PROTEIN"/>
    <property type="match status" value="1"/>
</dbReference>
<accession>A0AA88XQN6</accession>
<evidence type="ECO:0000313" key="2">
    <source>
        <dbReference type="EMBL" id="KAK3090482.1"/>
    </source>
</evidence>
<dbReference type="CDD" id="cd01650">
    <property type="entry name" value="RT_nLTR_like"/>
    <property type="match status" value="1"/>
</dbReference>